<accession>A0A6G7VEH9</accession>
<dbReference type="RefSeq" id="WP_166271240.1">
    <property type="nucleotide sequence ID" value="NZ_CP048029.1"/>
</dbReference>
<dbReference type="PANTHER" id="PTHR37482">
    <property type="entry name" value="OUTER MEMBRANE PROTEIN ASSEMBLY FACTOR BAME"/>
    <property type="match status" value="1"/>
</dbReference>
<dbReference type="PROSITE" id="PS51257">
    <property type="entry name" value="PROKAR_LIPOPROTEIN"/>
    <property type="match status" value="1"/>
</dbReference>
<keyword evidence="4" id="KW-0564">Palmitate</keyword>
<dbReference type="GO" id="GO:0030674">
    <property type="term" value="F:protein-macromolecule adaptor activity"/>
    <property type="evidence" value="ECO:0007669"/>
    <property type="project" value="TreeGrafter"/>
</dbReference>
<dbReference type="KEGG" id="cjap:GWK36_11375"/>
<keyword evidence="3 4" id="KW-0998">Cell outer membrane</keyword>
<feature type="domain" description="Outer membrane protein assembly factor BamE" evidence="6">
    <location>
        <begin position="50"/>
        <end position="119"/>
    </location>
</feature>
<evidence type="ECO:0000313" key="7">
    <source>
        <dbReference type="EMBL" id="QIK38483.1"/>
    </source>
</evidence>
<dbReference type="InterPro" id="IPR037873">
    <property type="entry name" value="BamE-like"/>
</dbReference>
<dbReference type="InterPro" id="IPR007450">
    <property type="entry name" value="BamE_dom"/>
</dbReference>
<dbReference type="HAMAP" id="MF_00925">
    <property type="entry name" value="OM_assembly_BamE"/>
    <property type="match status" value="1"/>
</dbReference>
<dbReference type="InterPro" id="IPR026592">
    <property type="entry name" value="BamE"/>
</dbReference>
<name>A0A6G7VEH9_9GAMM</name>
<keyword evidence="8" id="KW-1185">Reference proteome</keyword>
<dbReference type="AlphaFoldDB" id="A0A6G7VEH9"/>
<evidence type="ECO:0000256" key="4">
    <source>
        <dbReference type="HAMAP-Rule" id="MF_00925"/>
    </source>
</evidence>
<reference evidence="8" key="1">
    <citation type="submission" date="2020-01" db="EMBL/GenBank/DDBJ databases">
        <title>Caldichromatium gen. nov., sp. nov., a thermophilic purple sulfur bacterium member of the family Chromatiaceae isolated from Nakabusa hot spring, Japan.</title>
        <authorList>
            <person name="Saini M.K."/>
            <person name="Hanada S."/>
            <person name="Tank M."/>
        </authorList>
    </citation>
    <scope>NUCLEOTIDE SEQUENCE [LARGE SCALE GENOMIC DNA]</scope>
    <source>
        <strain evidence="8">No.7</strain>
    </source>
</reference>
<comment type="function">
    <text evidence="4">Part of the outer membrane protein assembly complex, which is involved in assembly and insertion of beta-barrel proteins into the outer membrane.</text>
</comment>
<keyword evidence="4" id="KW-0449">Lipoprotein</keyword>
<sequence>MRKIVTVWGSIGLATALALTGCARTAKPEAARGSVLEGLPFVYKMTVQQGTLLTEEMIDALELGMTKRQVSFLLGTPPLVDFFHTDRWDYIYSIQRGHRPREQHTLTLYFKDDQLVRIEGDRQPNPARHNTRAPEQILVDVPDQEPRQGILRKALKGIGLEPAE</sequence>
<evidence type="ECO:0000256" key="1">
    <source>
        <dbReference type="ARBA" id="ARBA00022729"/>
    </source>
</evidence>
<dbReference type="PANTHER" id="PTHR37482:SF1">
    <property type="entry name" value="OUTER MEMBRANE PROTEIN ASSEMBLY FACTOR BAME"/>
    <property type="match status" value="1"/>
</dbReference>
<evidence type="ECO:0000259" key="6">
    <source>
        <dbReference type="Pfam" id="PF04355"/>
    </source>
</evidence>
<comment type="subcellular location">
    <subcellularLocation>
        <location evidence="4">Cell outer membrane</location>
        <topology evidence="4">Lipid-anchor</topology>
    </subcellularLocation>
</comment>
<gene>
    <name evidence="4" type="primary">bamE</name>
    <name evidence="7" type="ORF">GWK36_11375</name>
</gene>
<comment type="subunit">
    <text evidence="4">Part of the Bam complex.</text>
</comment>
<dbReference type="EMBL" id="CP048029">
    <property type="protein sequence ID" value="QIK38483.1"/>
    <property type="molecule type" value="Genomic_DNA"/>
</dbReference>
<proteinExistence type="inferred from homology"/>
<protein>
    <recommendedName>
        <fullName evidence="4">Outer membrane protein assembly factor BamE</fullName>
    </recommendedName>
</protein>
<dbReference type="GO" id="GO:0043165">
    <property type="term" value="P:Gram-negative-bacterium-type cell outer membrane assembly"/>
    <property type="evidence" value="ECO:0007669"/>
    <property type="project" value="UniProtKB-UniRule"/>
</dbReference>
<comment type="similarity">
    <text evidence="4">Belongs to the BamE family.</text>
</comment>
<keyword evidence="1 4" id="KW-0732">Signal</keyword>
<evidence type="ECO:0000256" key="2">
    <source>
        <dbReference type="ARBA" id="ARBA00023136"/>
    </source>
</evidence>
<keyword evidence="2 4" id="KW-0472">Membrane</keyword>
<dbReference type="GO" id="GO:0051205">
    <property type="term" value="P:protein insertion into membrane"/>
    <property type="evidence" value="ECO:0007669"/>
    <property type="project" value="UniProtKB-UniRule"/>
</dbReference>
<dbReference type="Proteomes" id="UP000502699">
    <property type="component" value="Chromosome"/>
</dbReference>
<dbReference type="Pfam" id="PF04355">
    <property type="entry name" value="BamE"/>
    <property type="match status" value="1"/>
</dbReference>
<evidence type="ECO:0000313" key="8">
    <source>
        <dbReference type="Proteomes" id="UP000502699"/>
    </source>
</evidence>
<feature type="region of interest" description="Disordered" evidence="5">
    <location>
        <begin position="121"/>
        <end position="142"/>
    </location>
</feature>
<evidence type="ECO:0000256" key="3">
    <source>
        <dbReference type="ARBA" id="ARBA00023237"/>
    </source>
</evidence>
<dbReference type="GO" id="GO:1990063">
    <property type="term" value="C:Bam protein complex"/>
    <property type="evidence" value="ECO:0007669"/>
    <property type="project" value="TreeGrafter"/>
</dbReference>
<evidence type="ECO:0000256" key="5">
    <source>
        <dbReference type="SAM" id="MobiDB-lite"/>
    </source>
</evidence>
<dbReference type="Gene3D" id="3.30.1450.10">
    <property type="match status" value="1"/>
</dbReference>
<organism evidence="7 8">
    <name type="scientific">Caldichromatium japonicum</name>
    <dbReference type="NCBI Taxonomy" id="2699430"/>
    <lineage>
        <taxon>Bacteria</taxon>
        <taxon>Pseudomonadati</taxon>
        <taxon>Pseudomonadota</taxon>
        <taxon>Gammaproteobacteria</taxon>
        <taxon>Chromatiales</taxon>
        <taxon>Chromatiaceae</taxon>
        <taxon>Caldichromatium</taxon>
    </lineage>
</organism>